<dbReference type="Gene3D" id="3.20.20.370">
    <property type="entry name" value="Glycoside hydrolase/deacetylase"/>
    <property type="match status" value="1"/>
</dbReference>
<protein>
    <submittedName>
        <fullName evidence="2">Polysaccharide deacetylase family protein</fullName>
    </submittedName>
</protein>
<dbReference type="RefSeq" id="WP_224477918.1">
    <property type="nucleotide sequence ID" value="NZ_JAIUJS010000003.1"/>
</dbReference>
<evidence type="ECO:0000259" key="1">
    <source>
        <dbReference type="Pfam" id="PF01522"/>
    </source>
</evidence>
<dbReference type="Pfam" id="PF01522">
    <property type="entry name" value="Polysacc_deac_1"/>
    <property type="match status" value="1"/>
</dbReference>
<evidence type="ECO:0000313" key="2">
    <source>
        <dbReference type="EMBL" id="MCA0152991.1"/>
    </source>
</evidence>
<gene>
    <name evidence="2" type="ORF">LBV24_07175</name>
</gene>
<name>A0ABS7Y089_9FLAO</name>
<reference evidence="3" key="1">
    <citation type="submission" date="2023-07" db="EMBL/GenBank/DDBJ databases">
        <authorList>
            <person name="Yue Y."/>
        </authorList>
    </citation>
    <scope>NUCLEOTIDE SEQUENCE [LARGE SCALE GENOMIC DNA]</scope>
    <source>
        <strain evidence="3">2Y89</strain>
    </source>
</reference>
<feature type="domain" description="NodB homology" evidence="1">
    <location>
        <begin position="37"/>
        <end position="184"/>
    </location>
</feature>
<evidence type="ECO:0000313" key="3">
    <source>
        <dbReference type="Proteomes" id="UP001198402"/>
    </source>
</evidence>
<dbReference type="InterPro" id="IPR002509">
    <property type="entry name" value="NODB_dom"/>
</dbReference>
<accession>A0ABS7Y089</accession>
<comment type="caution">
    <text evidence="2">The sequence shown here is derived from an EMBL/GenBank/DDBJ whole genome shotgun (WGS) entry which is preliminary data.</text>
</comment>
<dbReference type="CDD" id="cd10929">
    <property type="entry name" value="CE4_u5"/>
    <property type="match status" value="1"/>
</dbReference>
<dbReference type="SUPFAM" id="SSF88713">
    <property type="entry name" value="Glycoside hydrolase/deacetylase"/>
    <property type="match status" value="1"/>
</dbReference>
<dbReference type="EMBL" id="JAIUJS010000003">
    <property type="protein sequence ID" value="MCA0152991.1"/>
    <property type="molecule type" value="Genomic_DNA"/>
</dbReference>
<proteinExistence type="predicted"/>
<organism evidence="2 3">
    <name type="scientific">Winogradskyella vincentii</name>
    <dbReference type="NCBI Taxonomy" id="2877122"/>
    <lineage>
        <taxon>Bacteria</taxon>
        <taxon>Pseudomonadati</taxon>
        <taxon>Bacteroidota</taxon>
        <taxon>Flavobacteriia</taxon>
        <taxon>Flavobacteriales</taxon>
        <taxon>Flavobacteriaceae</taxon>
        <taxon>Winogradskyella</taxon>
    </lineage>
</organism>
<dbReference type="Proteomes" id="UP001198402">
    <property type="component" value="Unassembled WGS sequence"/>
</dbReference>
<dbReference type="InterPro" id="IPR011330">
    <property type="entry name" value="Glyco_hydro/deAcase_b/a-brl"/>
</dbReference>
<keyword evidence="3" id="KW-1185">Reference proteome</keyword>
<sequence>MKSTGKFIISLDFELLWGVRDIQTKSSYGRNILGVWEAVPKMLEIFNKYKVKATWATVGFLFTSSKTEIQSFSPECKPQYSNKNLSPYNGHLDLVAETEEEDKYHFASKLINLIKKYPDQEIATHTFSHYYCLEDGQTKENFKSDIIAAIDIAKKNEIRIKSLVFPRNQFNRDYLEIIKNAGITSYRGNEKTWFYDPTNGQKDNLKRRAIRLMDSYLNISGHNSYKLDEISKEEPFNVPSSRFLRPFSTKLKIAESIRLKRIIKSMTHAAKNGEVYHLWWHPHNFGVYQRENFEFLNRILEHYLMLNKKYGFESLTMNELSNILKQIHK</sequence>